<protein>
    <recommendedName>
        <fullName evidence="3">DUF3800 domain-containing protein</fullName>
    </recommendedName>
</protein>
<dbReference type="EMBL" id="ABDV01000002">
    <property type="protein sequence ID" value="EDT24936.1"/>
    <property type="molecule type" value="Genomic_DNA"/>
</dbReference>
<proteinExistence type="predicted"/>
<gene>
    <name evidence="1" type="ORF">AC1_0500</name>
</gene>
<evidence type="ECO:0000313" key="2">
    <source>
        <dbReference type="Proteomes" id="UP000004342"/>
    </source>
</evidence>
<evidence type="ECO:0008006" key="3">
    <source>
        <dbReference type="Google" id="ProtNLM"/>
    </source>
</evidence>
<accession>A0AAV3BUQ3</accession>
<evidence type="ECO:0000313" key="1">
    <source>
        <dbReference type="EMBL" id="EDT24936.1"/>
    </source>
</evidence>
<name>A0AAV3BUQ3_CLOPF</name>
<sequence>MGDEENMAQYYFYYDESEHSRKINLNTVTAENYYDNFIAAFVGWKSENENLLFKNYVAFEEKYNDRKSKGELKSQTLKQKYFDSGFASMNKDNICFINDFLSLFDGNISVYFAVISKIEFIISQLFYGYKNSFMCDMDAMRYSIIKAILMYRPKEIIEGVFENTGELIAALKAFFEDRIKQNELNLSLKQRESKTFGEILMVLNDICDINTINWDYDIAFLGFKQYLIDREINDFKLIIDKEGKEGKNSNTLNAAKHVGFNTAIEMDSKHSVGVRISDMFAGLLSKLLKSLHNSLRYDSSNEKPQKKVLNKEWFLLSQEQLELYKKLYTIICELNNDLYKIFLSKYSDDLILLIALLNYMNQFSSAEELKKQNIDMQGEYFNAYACKYLEDYFSQMRNKIPIDFISSDEKDYFLNKRNAKVFFDVQQQPLLKVPNGSYKCHVLSIGFSKEGIPLATIAERGGNYCYRLPNTLSEWAMSVVGFANMGTNLFPAEVVFTKDNDKIYADIL</sequence>
<reference evidence="1 2" key="1">
    <citation type="submission" date="2007-07" db="EMBL/GenBank/DDBJ databases">
        <title>Annotation of Clostridium perfringens B str. ATCC 3626.</title>
        <authorList>
            <person name="Paulsen I."/>
            <person name="Sebastian Y."/>
        </authorList>
    </citation>
    <scope>NUCLEOTIDE SEQUENCE [LARGE SCALE GENOMIC DNA]</scope>
    <source>
        <strain evidence="2">B str. ATCC 3626</strain>
    </source>
</reference>
<dbReference type="Proteomes" id="UP000004342">
    <property type="component" value="Unassembled WGS sequence"/>
</dbReference>
<dbReference type="AlphaFoldDB" id="A0AAV3BUQ3"/>
<comment type="caution">
    <text evidence="1">The sequence shown here is derived from an EMBL/GenBank/DDBJ whole genome shotgun (WGS) entry which is preliminary data.</text>
</comment>
<organism evidence="1 2">
    <name type="scientific">Clostridium perfringens B str. ATCC 3626</name>
    <dbReference type="NCBI Taxonomy" id="451754"/>
    <lineage>
        <taxon>Bacteria</taxon>
        <taxon>Bacillati</taxon>
        <taxon>Bacillota</taxon>
        <taxon>Clostridia</taxon>
        <taxon>Eubacteriales</taxon>
        <taxon>Clostridiaceae</taxon>
        <taxon>Clostridium</taxon>
    </lineage>
</organism>